<evidence type="ECO:0000256" key="1">
    <source>
        <dbReference type="ARBA" id="ARBA00004651"/>
    </source>
</evidence>
<comment type="similarity">
    <text evidence="7">Belongs to the binding-protein-dependent transport system permease family.</text>
</comment>
<dbReference type="RefSeq" id="WP_202082282.1">
    <property type="nucleotide sequence ID" value="NZ_JAERTZ010000008.1"/>
</dbReference>
<feature type="transmembrane region" description="Helical" evidence="7">
    <location>
        <begin position="144"/>
        <end position="166"/>
    </location>
</feature>
<feature type="domain" description="ABC transmembrane type-1" evidence="8">
    <location>
        <begin position="96"/>
        <end position="284"/>
    </location>
</feature>
<evidence type="ECO:0000313" key="10">
    <source>
        <dbReference type="Proteomes" id="UP000638570"/>
    </source>
</evidence>
<feature type="transmembrane region" description="Helical" evidence="7">
    <location>
        <begin position="100"/>
        <end position="124"/>
    </location>
</feature>
<feature type="transmembrane region" description="Helical" evidence="7">
    <location>
        <begin position="34"/>
        <end position="56"/>
    </location>
</feature>
<feature type="transmembrane region" description="Helical" evidence="7">
    <location>
        <begin position="261"/>
        <end position="283"/>
    </location>
</feature>
<dbReference type="InterPro" id="IPR000515">
    <property type="entry name" value="MetI-like"/>
</dbReference>
<keyword evidence="3" id="KW-1003">Cell membrane</keyword>
<comment type="subcellular location">
    <subcellularLocation>
        <location evidence="1 7">Cell membrane</location>
        <topology evidence="1 7">Multi-pass membrane protein</topology>
    </subcellularLocation>
</comment>
<dbReference type="PROSITE" id="PS50928">
    <property type="entry name" value="ABC_TM1"/>
    <property type="match status" value="1"/>
</dbReference>
<dbReference type="PANTHER" id="PTHR43386:SF1">
    <property type="entry name" value="D,D-DIPEPTIDE TRANSPORT SYSTEM PERMEASE PROTEIN DDPC-RELATED"/>
    <property type="match status" value="1"/>
</dbReference>
<feature type="transmembrane region" description="Helical" evidence="7">
    <location>
        <begin position="217"/>
        <end position="240"/>
    </location>
</feature>
<dbReference type="Gene3D" id="1.10.3720.10">
    <property type="entry name" value="MetI-like"/>
    <property type="match status" value="1"/>
</dbReference>
<dbReference type="PANTHER" id="PTHR43386">
    <property type="entry name" value="OLIGOPEPTIDE TRANSPORT SYSTEM PERMEASE PROTEIN APPC"/>
    <property type="match status" value="1"/>
</dbReference>
<reference evidence="10" key="1">
    <citation type="submission" date="2021-01" db="EMBL/GenBank/DDBJ databases">
        <title>Genome public.</title>
        <authorList>
            <person name="Liu C."/>
            <person name="Sun Q."/>
        </authorList>
    </citation>
    <scope>NUCLEOTIDE SEQUENCE [LARGE SCALE GENOMIC DNA]</scope>
    <source>
        <strain evidence="10">CGMCC 1.18722</strain>
    </source>
</reference>
<evidence type="ECO:0000256" key="5">
    <source>
        <dbReference type="ARBA" id="ARBA00022989"/>
    </source>
</evidence>
<dbReference type="EMBL" id="JAERTZ010000008">
    <property type="protein sequence ID" value="MBL1376315.1"/>
    <property type="molecule type" value="Genomic_DNA"/>
</dbReference>
<dbReference type="Pfam" id="PF00528">
    <property type="entry name" value="BPD_transp_1"/>
    <property type="match status" value="1"/>
</dbReference>
<dbReference type="SUPFAM" id="SSF161098">
    <property type="entry name" value="MetI-like"/>
    <property type="match status" value="1"/>
</dbReference>
<name>A0ABS1QN82_9GAMM</name>
<gene>
    <name evidence="9" type="ORF">JKV55_03070</name>
</gene>
<evidence type="ECO:0000256" key="6">
    <source>
        <dbReference type="ARBA" id="ARBA00023136"/>
    </source>
</evidence>
<dbReference type="CDD" id="cd06261">
    <property type="entry name" value="TM_PBP2"/>
    <property type="match status" value="1"/>
</dbReference>
<proteinExistence type="inferred from homology"/>
<evidence type="ECO:0000256" key="4">
    <source>
        <dbReference type="ARBA" id="ARBA00022692"/>
    </source>
</evidence>
<keyword evidence="5 7" id="KW-1133">Transmembrane helix</keyword>
<organism evidence="9 10">
    <name type="scientific">Zobellella iuensis</name>
    <dbReference type="NCBI Taxonomy" id="2803811"/>
    <lineage>
        <taxon>Bacteria</taxon>
        <taxon>Pseudomonadati</taxon>
        <taxon>Pseudomonadota</taxon>
        <taxon>Gammaproteobacteria</taxon>
        <taxon>Aeromonadales</taxon>
        <taxon>Aeromonadaceae</taxon>
        <taxon>Zobellella</taxon>
    </lineage>
</organism>
<keyword evidence="2 7" id="KW-0813">Transport</keyword>
<comment type="caution">
    <text evidence="9">The sequence shown here is derived from an EMBL/GenBank/DDBJ whole genome shotgun (WGS) entry which is preliminary data.</text>
</comment>
<protein>
    <submittedName>
        <fullName evidence="9">ABC transporter permease</fullName>
    </submittedName>
</protein>
<dbReference type="Proteomes" id="UP000638570">
    <property type="component" value="Unassembled WGS sequence"/>
</dbReference>
<keyword evidence="10" id="KW-1185">Reference proteome</keyword>
<sequence>MNEKSLLSSITDHAGGYSDRPWTVLRGRWKGDPMLLLGLSLLLMVSALAWAAPFLYPVDPLAMVGMPLLWPGEDPLFPLGTDSLGRDLAAAMAHGARTSLVIGLGAAGLSLVIGILIGALGGYFGGWLDMVLLRLTELFQTMPAFLLVVVMLAIGEATLGMIHLAIGLASWPEVARLARSEFRRLQGADFVLAARGMGFSHWHIMTREILPNALPPLIVTGSVLVAGAILTESGLSFLGLSDPNVVSWGSMIGASREQLGSAWFLTVLPGSAIILLVLAFNLLGDGINDLLNPRTRSAA</sequence>
<evidence type="ECO:0000256" key="3">
    <source>
        <dbReference type="ARBA" id="ARBA00022475"/>
    </source>
</evidence>
<keyword evidence="6 7" id="KW-0472">Membrane</keyword>
<evidence type="ECO:0000256" key="7">
    <source>
        <dbReference type="RuleBase" id="RU363032"/>
    </source>
</evidence>
<keyword evidence="4 7" id="KW-0812">Transmembrane</keyword>
<dbReference type="InterPro" id="IPR050366">
    <property type="entry name" value="BP-dependent_transpt_permease"/>
</dbReference>
<evidence type="ECO:0000313" key="9">
    <source>
        <dbReference type="EMBL" id="MBL1376315.1"/>
    </source>
</evidence>
<dbReference type="InterPro" id="IPR035906">
    <property type="entry name" value="MetI-like_sf"/>
</dbReference>
<evidence type="ECO:0000256" key="2">
    <source>
        <dbReference type="ARBA" id="ARBA00022448"/>
    </source>
</evidence>
<accession>A0ABS1QN82</accession>
<evidence type="ECO:0000259" key="8">
    <source>
        <dbReference type="PROSITE" id="PS50928"/>
    </source>
</evidence>